<sequence length="307" mass="36075">KNSNIQKNYSIDLKLQLPMISQNFQNIDCVFLDTLCVSNLEIEGILFLQNKFKSVGIIESTKLTPPKLSIIPQAKNVRKVQVSKIKINPKPHQINCQTELSEHETSETSQQQRSQEFFSEVVKTATEETRESESVLNAFNFDRSQKKLLLNIYLHIFQENHIVQCNNRYLFCRMNSTSHYIIIGENKVPMSEEQYINCKYNIQKRQSIIPIQNIINTEIDLYKHDLIMYCSKDTISDLQVQKQNQNNQINPEQIPIKYCTKIRIDIQQLAKPSIKQKDFVFLLEDVIRLLQKKQLRRPNIFYSYKIA</sequence>
<name>A0A146JVW9_9EUKA</name>
<evidence type="ECO:0000313" key="1">
    <source>
        <dbReference type="EMBL" id="JAP88672.1"/>
    </source>
</evidence>
<reference evidence="1" key="1">
    <citation type="submission" date="2015-07" db="EMBL/GenBank/DDBJ databases">
        <title>Adaptation to a free-living lifestyle via gene acquisitions in the diplomonad Trepomonas sp. PC1.</title>
        <authorList>
            <person name="Xu F."/>
            <person name="Jerlstrom-Hultqvist J."/>
            <person name="Kolisko M."/>
            <person name="Simpson A.G.B."/>
            <person name="Roger A.J."/>
            <person name="Svard S.G."/>
            <person name="Andersson J.O."/>
        </authorList>
    </citation>
    <scope>NUCLEOTIDE SEQUENCE</scope>
    <source>
        <strain evidence="1">PC1</strain>
    </source>
</reference>
<gene>
    <name evidence="1" type="ORF">TPC1_31833</name>
</gene>
<feature type="non-terminal residue" evidence="1">
    <location>
        <position position="1"/>
    </location>
</feature>
<feature type="non-terminal residue" evidence="1">
    <location>
        <position position="307"/>
    </location>
</feature>
<proteinExistence type="predicted"/>
<dbReference type="EMBL" id="GDID01007934">
    <property type="protein sequence ID" value="JAP88672.1"/>
    <property type="molecule type" value="Transcribed_RNA"/>
</dbReference>
<accession>A0A146JVW9</accession>
<dbReference type="AlphaFoldDB" id="A0A146JVW9"/>
<protein>
    <submittedName>
        <fullName evidence="1">Uncharacterized protein</fullName>
    </submittedName>
</protein>
<organism evidence="1">
    <name type="scientific">Trepomonas sp. PC1</name>
    <dbReference type="NCBI Taxonomy" id="1076344"/>
    <lineage>
        <taxon>Eukaryota</taxon>
        <taxon>Metamonada</taxon>
        <taxon>Diplomonadida</taxon>
        <taxon>Hexamitidae</taxon>
        <taxon>Hexamitinae</taxon>
        <taxon>Trepomonas</taxon>
    </lineage>
</organism>